<dbReference type="Gene3D" id="1.10.357.10">
    <property type="entry name" value="Tetracycline Repressor, domain 2"/>
    <property type="match status" value="1"/>
</dbReference>
<gene>
    <name evidence="6" type="ORF">GCM10023209_37020</name>
</gene>
<evidence type="ECO:0000313" key="6">
    <source>
        <dbReference type="EMBL" id="GAA5081899.1"/>
    </source>
</evidence>
<dbReference type="InterPro" id="IPR009057">
    <property type="entry name" value="Homeodomain-like_sf"/>
</dbReference>
<dbReference type="SUPFAM" id="SSF46689">
    <property type="entry name" value="Homeodomain-like"/>
    <property type="match status" value="1"/>
</dbReference>
<comment type="caution">
    <text evidence="6">The sequence shown here is derived from an EMBL/GenBank/DDBJ whole genome shotgun (WGS) entry which is preliminary data.</text>
</comment>
<protein>
    <recommendedName>
        <fullName evidence="5">HTH tetR-type domain-containing protein</fullName>
    </recommendedName>
</protein>
<feature type="domain" description="HTH tetR-type" evidence="5">
    <location>
        <begin position="1"/>
        <end position="55"/>
    </location>
</feature>
<dbReference type="PANTHER" id="PTHR47506:SF6">
    <property type="entry name" value="HTH-TYPE TRANSCRIPTIONAL REPRESSOR NEMR"/>
    <property type="match status" value="1"/>
</dbReference>
<dbReference type="Proteomes" id="UP001499910">
    <property type="component" value="Unassembled WGS sequence"/>
</dbReference>
<dbReference type="SUPFAM" id="SSF48498">
    <property type="entry name" value="Tetracyclin repressor-like, C-terminal domain"/>
    <property type="match status" value="1"/>
</dbReference>
<evidence type="ECO:0000313" key="7">
    <source>
        <dbReference type="Proteomes" id="UP001499910"/>
    </source>
</evidence>
<keyword evidence="7" id="KW-1185">Reference proteome</keyword>
<keyword evidence="1" id="KW-0805">Transcription regulation</keyword>
<name>A0ABP9LS65_9RHOB</name>
<dbReference type="InterPro" id="IPR001647">
    <property type="entry name" value="HTH_TetR"/>
</dbReference>
<evidence type="ECO:0000256" key="3">
    <source>
        <dbReference type="ARBA" id="ARBA00023163"/>
    </source>
</evidence>
<dbReference type="EMBL" id="BAABHW010000008">
    <property type="protein sequence ID" value="GAA5081899.1"/>
    <property type="molecule type" value="Genomic_DNA"/>
</dbReference>
<evidence type="ECO:0000259" key="5">
    <source>
        <dbReference type="PROSITE" id="PS50977"/>
    </source>
</evidence>
<dbReference type="InterPro" id="IPR023772">
    <property type="entry name" value="DNA-bd_HTH_TetR-type_CS"/>
</dbReference>
<dbReference type="PRINTS" id="PR00455">
    <property type="entry name" value="HTHTETR"/>
</dbReference>
<proteinExistence type="predicted"/>
<organism evidence="6 7">
    <name type="scientific">[Roseibacterium] beibuensis</name>
    <dbReference type="NCBI Taxonomy" id="1193142"/>
    <lineage>
        <taxon>Bacteria</taxon>
        <taxon>Pseudomonadati</taxon>
        <taxon>Pseudomonadota</taxon>
        <taxon>Alphaproteobacteria</taxon>
        <taxon>Rhodobacterales</taxon>
        <taxon>Roseobacteraceae</taxon>
        <taxon>Roseicyclus</taxon>
    </lineage>
</organism>
<dbReference type="InterPro" id="IPR036271">
    <property type="entry name" value="Tet_transcr_reg_TetR-rel_C_sf"/>
</dbReference>
<dbReference type="Gene3D" id="1.10.10.60">
    <property type="entry name" value="Homeodomain-like"/>
    <property type="match status" value="1"/>
</dbReference>
<reference evidence="7" key="1">
    <citation type="journal article" date="2019" name="Int. J. Syst. Evol. Microbiol.">
        <title>The Global Catalogue of Microorganisms (GCM) 10K type strain sequencing project: providing services to taxonomists for standard genome sequencing and annotation.</title>
        <authorList>
            <consortium name="The Broad Institute Genomics Platform"/>
            <consortium name="The Broad Institute Genome Sequencing Center for Infectious Disease"/>
            <person name="Wu L."/>
            <person name="Ma J."/>
        </authorList>
    </citation>
    <scope>NUCLEOTIDE SEQUENCE [LARGE SCALE GENOMIC DNA]</scope>
    <source>
        <strain evidence="7">JCM 18015</strain>
    </source>
</reference>
<feature type="DNA-binding region" description="H-T-H motif" evidence="4">
    <location>
        <begin position="18"/>
        <end position="37"/>
    </location>
</feature>
<evidence type="ECO:0000256" key="1">
    <source>
        <dbReference type="ARBA" id="ARBA00023015"/>
    </source>
</evidence>
<keyword evidence="2 4" id="KW-0238">DNA-binding</keyword>
<dbReference type="Pfam" id="PF00440">
    <property type="entry name" value="TetR_N"/>
    <property type="match status" value="1"/>
</dbReference>
<sequence length="190" mass="20967">MLREGRRLYLEGGFSALSLSRLTQTAGIAKTSFYSFFPSKEDLLLDLLAAEAPGFSTRVMAPLDDQALSARAALSEFLHALLAEYRANPFLARLVAEPQTLAAIAMRVRPEDLKRKSDWMERPLAAFFAARMSAGEIPPHPIETLMDVVRSVALLSLHRDRYGSDERFEAAARTLIALVADGLTRQETGS</sequence>
<accession>A0ABP9LS65</accession>
<dbReference type="PROSITE" id="PS50977">
    <property type="entry name" value="HTH_TETR_2"/>
    <property type="match status" value="1"/>
</dbReference>
<dbReference type="PANTHER" id="PTHR47506">
    <property type="entry name" value="TRANSCRIPTIONAL REGULATORY PROTEIN"/>
    <property type="match status" value="1"/>
</dbReference>
<keyword evidence="3" id="KW-0804">Transcription</keyword>
<evidence type="ECO:0000256" key="2">
    <source>
        <dbReference type="ARBA" id="ARBA00023125"/>
    </source>
</evidence>
<evidence type="ECO:0000256" key="4">
    <source>
        <dbReference type="PROSITE-ProRule" id="PRU00335"/>
    </source>
</evidence>
<dbReference type="RefSeq" id="WP_259555035.1">
    <property type="nucleotide sequence ID" value="NZ_BAABHW010000008.1"/>
</dbReference>
<dbReference type="PROSITE" id="PS01081">
    <property type="entry name" value="HTH_TETR_1"/>
    <property type="match status" value="1"/>
</dbReference>